<dbReference type="Pfam" id="PF00270">
    <property type="entry name" value="DEAD"/>
    <property type="match status" value="2"/>
</dbReference>
<keyword evidence="6" id="KW-0694">RNA-binding</keyword>
<reference evidence="12" key="1">
    <citation type="submission" date="2013-10" db="EMBL/GenBank/DDBJ databases">
        <title>Genomic analysis of the causative agents of coccidiosis in chickens.</title>
        <authorList>
            <person name="Reid A.J."/>
            <person name="Blake D."/>
            <person name="Billington K."/>
            <person name="Browne H."/>
            <person name="Dunn M."/>
            <person name="Hung S."/>
            <person name="Kawahara F."/>
            <person name="Miranda-Saavedra D."/>
            <person name="Mourier T."/>
            <person name="Nagra H."/>
            <person name="Otto T.D."/>
            <person name="Rawlings N."/>
            <person name="Sanchez A."/>
            <person name="Sanders M."/>
            <person name="Subramaniam C."/>
            <person name="Tay Y."/>
            <person name="Dear P."/>
            <person name="Doerig C."/>
            <person name="Gruber A."/>
            <person name="Parkinson J."/>
            <person name="Shirley M."/>
            <person name="Wan K.L."/>
            <person name="Berriman M."/>
            <person name="Tomley F."/>
            <person name="Pain A."/>
        </authorList>
    </citation>
    <scope>NUCLEOTIDE SEQUENCE [LARGE SCALE GENOMIC DNA]</scope>
    <source>
        <strain evidence="12">Houghton</strain>
    </source>
</reference>
<evidence type="ECO:0000256" key="2">
    <source>
        <dbReference type="ARBA" id="ARBA00022741"/>
    </source>
</evidence>
<dbReference type="GO" id="GO:0005524">
    <property type="term" value="F:ATP binding"/>
    <property type="evidence" value="ECO:0007669"/>
    <property type="project" value="UniProtKB-KW"/>
</dbReference>
<dbReference type="PROSITE" id="PS00039">
    <property type="entry name" value="DEAD_ATP_HELICASE"/>
    <property type="match status" value="1"/>
</dbReference>
<evidence type="ECO:0000259" key="11">
    <source>
        <dbReference type="PROSITE" id="PS51192"/>
    </source>
</evidence>
<comment type="similarity">
    <text evidence="7">Belongs to the DEAD box helicase family. DDX52/ROK1 subfamily.</text>
</comment>
<evidence type="ECO:0000256" key="1">
    <source>
        <dbReference type="ARBA" id="ARBA00012552"/>
    </source>
</evidence>
<comment type="catalytic activity">
    <reaction evidence="8">
        <text>ATP + H2O = ADP + phosphate + H(+)</text>
        <dbReference type="Rhea" id="RHEA:13065"/>
        <dbReference type="ChEBI" id="CHEBI:15377"/>
        <dbReference type="ChEBI" id="CHEBI:15378"/>
        <dbReference type="ChEBI" id="CHEBI:30616"/>
        <dbReference type="ChEBI" id="CHEBI:43474"/>
        <dbReference type="ChEBI" id="CHEBI:456216"/>
        <dbReference type="EC" id="3.6.4.13"/>
    </reaction>
</comment>
<proteinExistence type="inferred from homology"/>
<dbReference type="InterPro" id="IPR050079">
    <property type="entry name" value="DEAD_box_RNA_helicase"/>
</dbReference>
<dbReference type="EC" id="3.6.4.13" evidence="1"/>
<evidence type="ECO:0000256" key="5">
    <source>
        <dbReference type="ARBA" id="ARBA00022840"/>
    </source>
</evidence>
<dbReference type="PROSITE" id="PS51192">
    <property type="entry name" value="HELICASE_ATP_BIND_1"/>
    <property type="match status" value="1"/>
</dbReference>
<dbReference type="Proteomes" id="UP000018201">
    <property type="component" value="Unassembled WGS sequence"/>
</dbReference>
<keyword evidence="4 9" id="KW-0347">Helicase</keyword>
<dbReference type="EMBL" id="HG690853">
    <property type="protein sequence ID" value="CDI75329.1"/>
    <property type="molecule type" value="Genomic_DNA"/>
</dbReference>
<keyword evidence="13" id="KW-1185">Reference proteome</keyword>
<dbReference type="OrthoDB" id="360161at2759"/>
<feature type="region of interest" description="Disordered" evidence="10">
    <location>
        <begin position="30"/>
        <end position="70"/>
    </location>
</feature>
<feature type="compositionally biased region" description="Low complexity" evidence="10">
    <location>
        <begin position="35"/>
        <end position="45"/>
    </location>
</feature>
<gene>
    <name evidence="12" type="ORF">EPH_0040320</name>
</gene>
<evidence type="ECO:0000256" key="8">
    <source>
        <dbReference type="ARBA" id="ARBA00047984"/>
    </source>
</evidence>
<dbReference type="PANTHER" id="PTHR47959:SF15">
    <property type="entry name" value="RNA HELICASE"/>
    <property type="match status" value="1"/>
</dbReference>
<keyword evidence="5 9" id="KW-0067">ATP-binding</keyword>
<dbReference type="PANTHER" id="PTHR47959">
    <property type="entry name" value="ATP-DEPENDENT RNA HELICASE RHLE-RELATED"/>
    <property type="match status" value="1"/>
</dbReference>
<dbReference type="CDD" id="cd00268">
    <property type="entry name" value="DEADc"/>
    <property type="match status" value="1"/>
</dbReference>
<feature type="domain" description="Helicase ATP-binding" evidence="11">
    <location>
        <begin position="145"/>
        <end position="286"/>
    </location>
</feature>
<evidence type="ECO:0000313" key="13">
    <source>
        <dbReference type="Proteomes" id="UP000018201"/>
    </source>
</evidence>
<dbReference type="InterPro" id="IPR044742">
    <property type="entry name" value="DEAD/DEAH_RhlB"/>
</dbReference>
<organism evidence="12 13">
    <name type="scientific">Eimeria praecox</name>
    <dbReference type="NCBI Taxonomy" id="51316"/>
    <lineage>
        <taxon>Eukaryota</taxon>
        <taxon>Sar</taxon>
        <taxon>Alveolata</taxon>
        <taxon>Apicomplexa</taxon>
        <taxon>Conoidasida</taxon>
        <taxon>Coccidia</taxon>
        <taxon>Eucoccidiorida</taxon>
        <taxon>Eimeriorina</taxon>
        <taxon>Eimeriidae</taxon>
        <taxon>Eimeria</taxon>
    </lineage>
</organism>
<dbReference type="GO" id="GO:0003724">
    <property type="term" value="F:RNA helicase activity"/>
    <property type="evidence" value="ECO:0007669"/>
    <property type="project" value="UniProtKB-EC"/>
</dbReference>
<sequence length="349" mass="38194">MVRDKIFSLLSRGASLHKCRASLDSPLLQRRHQLQHQQNEQQQPEATPAEDGQTKRQVASDRPSSAESVRSRHSIAVKGLAFVPPPFLSFSDQIPVEAGKAEAQSVLSDECRNFHEGPDRLPCWLVSRLQTLGYNQPTAIQMQALPLLLKGHHVLASAPTGSGKTLAFLLPLIACLKVCTGFRAAFPQSHPGARYGAADAVFATPLSLLTLLKEKRLSLTDCNHLVLDEADRLLDSDFSPQVDAILSELKSAVTGPRRLHVCLFSATLPPSVVLLAESIAYGAAHLTVGRASAAAPQIEQELLFCSTEAGKLWALKTLRLERRLIPPCLIFVEARLEIFTNLRVTLMRV</sequence>
<dbReference type="AlphaFoldDB" id="U6G9P9"/>
<dbReference type="VEuPathDB" id="ToxoDB:EPH_0040320"/>
<keyword evidence="3 9" id="KW-0378">Hydrolase</keyword>
<protein>
    <recommendedName>
        <fullName evidence="1">RNA helicase</fullName>
        <ecNumber evidence="1">3.6.4.13</ecNumber>
    </recommendedName>
</protein>
<evidence type="ECO:0000256" key="6">
    <source>
        <dbReference type="ARBA" id="ARBA00022884"/>
    </source>
</evidence>
<dbReference type="SUPFAM" id="SSF52540">
    <property type="entry name" value="P-loop containing nucleoside triphosphate hydrolases"/>
    <property type="match status" value="1"/>
</dbReference>
<dbReference type="InterPro" id="IPR014001">
    <property type="entry name" value="Helicase_ATP-bd"/>
</dbReference>
<dbReference type="SMART" id="SM00487">
    <property type="entry name" value="DEXDc"/>
    <property type="match status" value="1"/>
</dbReference>
<dbReference type="GO" id="GO:0016787">
    <property type="term" value="F:hydrolase activity"/>
    <property type="evidence" value="ECO:0007669"/>
    <property type="project" value="UniProtKB-KW"/>
</dbReference>
<evidence type="ECO:0000313" key="12">
    <source>
        <dbReference type="EMBL" id="CDI75329.1"/>
    </source>
</evidence>
<dbReference type="GO" id="GO:0005829">
    <property type="term" value="C:cytosol"/>
    <property type="evidence" value="ECO:0007669"/>
    <property type="project" value="TreeGrafter"/>
</dbReference>
<evidence type="ECO:0000256" key="10">
    <source>
        <dbReference type="SAM" id="MobiDB-lite"/>
    </source>
</evidence>
<dbReference type="InterPro" id="IPR027417">
    <property type="entry name" value="P-loop_NTPase"/>
</dbReference>
<dbReference type="InterPro" id="IPR011545">
    <property type="entry name" value="DEAD/DEAH_box_helicase_dom"/>
</dbReference>
<keyword evidence="2 9" id="KW-0547">Nucleotide-binding</keyword>
<evidence type="ECO:0000256" key="4">
    <source>
        <dbReference type="ARBA" id="ARBA00022806"/>
    </source>
</evidence>
<evidence type="ECO:0000256" key="9">
    <source>
        <dbReference type="RuleBase" id="RU000492"/>
    </source>
</evidence>
<dbReference type="Gene3D" id="3.40.50.300">
    <property type="entry name" value="P-loop containing nucleotide triphosphate hydrolases"/>
    <property type="match status" value="2"/>
</dbReference>
<dbReference type="GO" id="GO:0003723">
    <property type="term" value="F:RNA binding"/>
    <property type="evidence" value="ECO:0007669"/>
    <property type="project" value="UniProtKB-KW"/>
</dbReference>
<evidence type="ECO:0000256" key="3">
    <source>
        <dbReference type="ARBA" id="ARBA00022801"/>
    </source>
</evidence>
<name>U6G9P9_9EIME</name>
<evidence type="ECO:0000256" key="7">
    <source>
        <dbReference type="ARBA" id="ARBA00024355"/>
    </source>
</evidence>
<reference evidence="12" key="2">
    <citation type="submission" date="2013-10" db="EMBL/GenBank/DDBJ databases">
        <authorList>
            <person name="Aslett M."/>
        </authorList>
    </citation>
    <scope>NUCLEOTIDE SEQUENCE [LARGE SCALE GENOMIC DNA]</scope>
    <source>
        <strain evidence="12">Houghton</strain>
    </source>
</reference>
<dbReference type="InterPro" id="IPR000629">
    <property type="entry name" value="RNA-helicase_DEAD-box_CS"/>
</dbReference>
<accession>U6G9P9</accession>